<evidence type="ECO:0000256" key="1">
    <source>
        <dbReference type="SAM" id="SignalP"/>
    </source>
</evidence>
<dbReference type="AlphaFoldDB" id="A0A3E0D683"/>
<dbReference type="RefSeq" id="WP_086543938.1">
    <property type="nucleotide sequence ID" value="NZ_MSSW01000100.1"/>
</dbReference>
<dbReference type="InterPro" id="IPR012336">
    <property type="entry name" value="Thioredoxin-like_fold"/>
</dbReference>
<dbReference type="SUPFAM" id="SSF52833">
    <property type="entry name" value="Thioredoxin-like"/>
    <property type="match status" value="1"/>
</dbReference>
<dbReference type="InterPro" id="IPR013766">
    <property type="entry name" value="Thioredoxin_domain"/>
</dbReference>
<dbReference type="InterPro" id="IPR036249">
    <property type="entry name" value="Thioredoxin-like_sf"/>
</dbReference>
<keyword evidence="1" id="KW-0732">Signal</keyword>
<protein>
    <submittedName>
        <fullName evidence="3">Cytochrome oxidase Cu insertion factor (SCO1/SenC/PrrC family)</fullName>
    </submittedName>
</protein>
<organism evidence="3 4">
    <name type="scientific">Algoriphagus antarcticus</name>
    <dbReference type="NCBI Taxonomy" id="238540"/>
    <lineage>
        <taxon>Bacteria</taxon>
        <taxon>Pseudomonadati</taxon>
        <taxon>Bacteroidota</taxon>
        <taxon>Cytophagia</taxon>
        <taxon>Cytophagales</taxon>
        <taxon>Cyclobacteriaceae</taxon>
        <taxon>Algoriphagus</taxon>
    </lineage>
</organism>
<feature type="signal peptide" evidence="1">
    <location>
        <begin position="1"/>
        <end position="19"/>
    </location>
</feature>
<feature type="domain" description="Thioredoxin" evidence="2">
    <location>
        <begin position="418"/>
        <end position="562"/>
    </location>
</feature>
<dbReference type="EMBL" id="QUNF01000043">
    <property type="protein sequence ID" value="REG77512.1"/>
    <property type="molecule type" value="Genomic_DNA"/>
</dbReference>
<evidence type="ECO:0000313" key="3">
    <source>
        <dbReference type="EMBL" id="REG77512.1"/>
    </source>
</evidence>
<dbReference type="Pfam" id="PF13905">
    <property type="entry name" value="Thioredoxin_8"/>
    <property type="match status" value="1"/>
</dbReference>
<reference evidence="3 4" key="1">
    <citation type="submission" date="2018-08" db="EMBL/GenBank/DDBJ databases">
        <title>Genomic Encyclopedia of Archaeal and Bacterial Type Strains, Phase II (KMG-II): from individual species to whole genera.</title>
        <authorList>
            <person name="Goeker M."/>
        </authorList>
    </citation>
    <scope>NUCLEOTIDE SEQUENCE [LARGE SCALE GENOMIC DNA]</scope>
    <source>
        <strain evidence="3 4">DSM 15986</strain>
    </source>
</reference>
<evidence type="ECO:0000259" key="2">
    <source>
        <dbReference type="PROSITE" id="PS51352"/>
    </source>
</evidence>
<proteinExistence type="predicted"/>
<comment type="caution">
    <text evidence="3">The sequence shown here is derived from an EMBL/GenBank/DDBJ whole genome shotgun (WGS) entry which is preliminary data.</text>
</comment>
<dbReference type="PROSITE" id="PS51352">
    <property type="entry name" value="THIOREDOXIN_2"/>
    <property type="match status" value="1"/>
</dbReference>
<feature type="chain" id="PRO_5017773364" evidence="1">
    <location>
        <begin position="20"/>
        <end position="573"/>
    </location>
</feature>
<accession>A0A3E0D683</accession>
<dbReference type="InterPro" id="IPR050553">
    <property type="entry name" value="Thioredoxin_ResA/DsbE_sf"/>
</dbReference>
<gene>
    <name evidence="3" type="ORF">C8N25_14312</name>
</gene>
<dbReference type="PANTHER" id="PTHR42852">
    <property type="entry name" value="THIOL:DISULFIDE INTERCHANGE PROTEIN DSBE"/>
    <property type="match status" value="1"/>
</dbReference>
<sequence>MKKFILTCFLVSIYLYGSAQSKVAESPPGQDLFYRPGLYAGNRPAELAVLDTEAEFHGQESESSSAQQEVVLIYGEIINPDSLGSLTIIFSEGFLPEGEAMVDSTLLVQLDHGTFFDGVLDPRVQKFQTHIPVESDYARLMFKIGERTVFKDMLVFPGDSIKVGIDLQQFSVVFDGPQAFWFEVQYTLHRALIANQFSQARVLLENDRDELLDQKDFRAQLELQESVFGSRIAIYEFGKDGLDLELSLLMDSSINRIPGWLVLQTFHKHIPEERFRLLQSQLIGSYYAEHLATFRQYHHGMPLALGDSLSASHAKQVLPELLAKLDKDLKTSLQLGLSPGALDLAREWIYSEKILREEPLEVLIAEKYASPIEEKILYSAFLKIAETSQLSSDTWKVYQNYLEGSSVEKEFNVLKSTFEPGNYLAKATFHDLNGKKLVLEDFTGKPTLLYFYFSGCTHSGNYFRNYLQPFYREMGDKLGLQVIAVSVDNDSDLWKSQLSTYSSKEIVNLNFPNERAADWLRQYRVYGYPRSMLLDKEGKVLSYILDGKDYSEFSSNIISLLKNQHTNENQIVH</sequence>
<keyword evidence="4" id="KW-1185">Reference proteome</keyword>
<dbReference type="OrthoDB" id="9815205at2"/>
<dbReference type="Gene3D" id="3.40.30.10">
    <property type="entry name" value="Glutaredoxin"/>
    <property type="match status" value="1"/>
</dbReference>
<name>A0A3E0D683_9BACT</name>
<dbReference type="PANTHER" id="PTHR42852:SF13">
    <property type="entry name" value="PROTEIN DIPZ"/>
    <property type="match status" value="1"/>
</dbReference>
<dbReference type="Proteomes" id="UP000256405">
    <property type="component" value="Unassembled WGS sequence"/>
</dbReference>
<dbReference type="CDD" id="cd02966">
    <property type="entry name" value="TlpA_like_family"/>
    <property type="match status" value="1"/>
</dbReference>
<evidence type="ECO:0000313" key="4">
    <source>
        <dbReference type="Proteomes" id="UP000256405"/>
    </source>
</evidence>